<dbReference type="EMBL" id="AMRA01000029">
    <property type="protein sequence ID" value="EKF24763.1"/>
    <property type="molecule type" value="Genomic_DNA"/>
</dbReference>
<evidence type="ECO:0000313" key="2">
    <source>
        <dbReference type="Proteomes" id="UP000006265"/>
    </source>
</evidence>
<dbReference type="AlphaFoldDB" id="K5B936"/>
<proteinExistence type="predicted"/>
<dbReference type="Proteomes" id="UP000006265">
    <property type="component" value="Unassembled WGS sequence"/>
</dbReference>
<name>K5B936_MYCHD</name>
<dbReference type="PATRIC" id="fig|1122247.3.peg.1157"/>
<comment type="caution">
    <text evidence="1">The sequence shown here is derived from an EMBL/GenBank/DDBJ whole genome shotgun (WGS) entry which is preliminary data.</text>
</comment>
<sequence length="40" mass="4406">MTDGLRLRFLRSSPDALNRRAGRDPRTIGHLGLAVDRSTG</sequence>
<organism evidence="1 2">
    <name type="scientific">Mycolicibacterium hassiacum (strain DSM 44199 / CIP 105218 / JCM 12690 / 3849)</name>
    <name type="common">Mycobacterium hassiacum</name>
    <dbReference type="NCBI Taxonomy" id="1122247"/>
    <lineage>
        <taxon>Bacteria</taxon>
        <taxon>Bacillati</taxon>
        <taxon>Actinomycetota</taxon>
        <taxon>Actinomycetes</taxon>
        <taxon>Mycobacteriales</taxon>
        <taxon>Mycobacteriaceae</taxon>
        <taxon>Mycolicibacterium</taxon>
    </lineage>
</organism>
<keyword evidence="2" id="KW-1185">Reference proteome</keyword>
<reference evidence="1 2" key="1">
    <citation type="journal article" date="2012" name="J. Bacteriol.">
        <title>Genome sequence of Mycobacterium hassiacum DSM 44199, a rare source of heat-stable mycobacterial proteins.</title>
        <authorList>
            <person name="Tiago I."/>
            <person name="Maranha A."/>
            <person name="Mendes V."/>
            <person name="Alarico S."/>
            <person name="Moynihan P.J."/>
            <person name="Clarke A.J."/>
            <person name="Macedo-Ribeiro S."/>
            <person name="Pereira P.J."/>
            <person name="Empadinhas N."/>
        </authorList>
    </citation>
    <scope>NUCLEOTIDE SEQUENCE [LARGE SCALE GENOMIC DNA]</scope>
    <source>
        <strain evidence="2">DSM 44199 / CIP 105218 / JCM 12690 / 3849</strain>
    </source>
</reference>
<evidence type="ECO:0000313" key="1">
    <source>
        <dbReference type="EMBL" id="EKF24763.1"/>
    </source>
</evidence>
<protein>
    <submittedName>
        <fullName evidence="1">Uncharacterized protein</fullName>
    </submittedName>
</protein>
<gene>
    <name evidence="1" type="ORF">C731_1202</name>
</gene>
<accession>K5B936</accession>